<organism evidence="2 3">
    <name type="scientific">Gossypium davidsonii</name>
    <name type="common">Davidson's cotton</name>
    <name type="synonym">Gossypium klotzschianum subsp. davidsonii</name>
    <dbReference type="NCBI Taxonomy" id="34287"/>
    <lineage>
        <taxon>Eukaryota</taxon>
        <taxon>Viridiplantae</taxon>
        <taxon>Streptophyta</taxon>
        <taxon>Embryophyta</taxon>
        <taxon>Tracheophyta</taxon>
        <taxon>Spermatophyta</taxon>
        <taxon>Magnoliopsida</taxon>
        <taxon>eudicotyledons</taxon>
        <taxon>Gunneridae</taxon>
        <taxon>Pentapetalae</taxon>
        <taxon>rosids</taxon>
        <taxon>malvids</taxon>
        <taxon>Malvales</taxon>
        <taxon>Malvaceae</taxon>
        <taxon>Malvoideae</taxon>
        <taxon>Gossypium</taxon>
    </lineage>
</organism>
<dbReference type="Proteomes" id="UP000593561">
    <property type="component" value="Unassembled WGS sequence"/>
</dbReference>
<proteinExistence type="predicted"/>
<evidence type="ECO:0000256" key="1">
    <source>
        <dbReference type="SAM" id="MobiDB-lite"/>
    </source>
</evidence>
<evidence type="ECO:0000313" key="3">
    <source>
        <dbReference type="Proteomes" id="UP000593561"/>
    </source>
</evidence>
<sequence length="142" mass="16300">DPAIRAVISDEYFQNPNVWHVKVTLVNYATVEMHQSNRVLRQFRFQQLIRVAPEVLDDHHKIDLRQRKPYLLSADERQQQLCVQRERRGPLNPRKRDDDACPSTRPKHSPGLSSAADTATRPSNSTDDIHGTAFSDDARCIS</sequence>
<keyword evidence="3" id="KW-1185">Reference proteome</keyword>
<comment type="caution">
    <text evidence="2">The sequence shown here is derived from an EMBL/GenBank/DDBJ whole genome shotgun (WGS) entry which is preliminary data.</text>
</comment>
<feature type="region of interest" description="Disordered" evidence="1">
    <location>
        <begin position="82"/>
        <end position="142"/>
    </location>
</feature>
<feature type="non-terminal residue" evidence="2">
    <location>
        <position position="1"/>
    </location>
</feature>
<feature type="compositionally biased region" description="Basic and acidic residues" evidence="1">
    <location>
        <begin position="82"/>
        <end position="99"/>
    </location>
</feature>
<reference evidence="2 3" key="1">
    <citation type="journal article" date="2019" name="Genome Biol. Evol.">
        <title>Insights into the evolution of the New World diploid cottons (Gossypium, subgenus Houzingenia) based on genome sequencing.</title>
        <authorList>
            <person name="Grover C.E."/>
            <person name="Arick M.A. 2nd"/>
            <person name="Thrash A."/>
            <person name="Conover J.L."/>
            <person name="Sanders W.S."/>
            <person name="Peterson D.G."/>
            <person name="Frelichowski J.E."/>
            <person name="Scheffler J.A."/>
            <person name="Scheffler B.E."/>
            <person name="Wendel J.F."/>
        </authorList>
    </citation>
    <scope>NUCLEOTIDE SEQUENCE [LARGE SCALE GENOMIC DNA]</scope>
    <source>
        <strain evidence="2">27</strain>
        <tissue evidence="2">Leaf</tissue>
    </source>
</reference>
<feature type="compositionally biased region" description="Polar residues" evidence="1">
    <location>
        <begin position="111"/>
        <end position="126"/>
    </location>
</feature>
<accession>A0A7J8T5F4</accession>
<dbReference type="EMBL" id="JABFAC010053488">
    <property type="protein sequence ID" value="MBA0633617.1"/>
    <property type="molecule type" value="Genomic_DNA"/>
</dbReference>
<gene>
    <name evidence="2" type="ORF">Godav_024553</name>
</gene>
<dbReference type="AlphaFoldDB" id="A0A7J8T5F4"/>
<evidence type="ECO:0000313" key="2">
    <source>
        <dbReference type="EMBL" id="MBA0633617.1"/>
    </source>
</evidence>
<name>A0A7J8T5F4_GOSDV</name>
<protein>
    <submittedName>
        <fullName evidence="2">Uncharacterized protein</fullName>
    </submittedName>
</protein>